<feature type="transmembrane region" description="Helical" evidence="1">
    <location>
        <begin position="6"/>
        <end position="25"/>
    </location>
</feature>
<name>A7GUJ8_BACCN</name>
<evidence type="ECO:0000313" key="3">
    <source>
        <dbReference type="Proteomes" id="UP000002300"/>
    </source>
</evidence>
<organism evidence="2 3">
    <name type="scientific">Bacillus cytotoxicus (strain DSM 22905 / CIP 110041 / 391-98 / NVH 391-98)</name>
    <dbReference type="NCBI Taxonomy" id="315749"/>
    <lineage>
        <taxon>Bacteria</taxon>
        <taxon>Bacillati</taxon>
        <taxon>Bacillota</taxon>
        <taxon>Bacilli</taxon>
        <taxon>Bacillales</taxon>
        <taxon>Bacillaceae</taxon>
        <taxon>Bacillus</taxon>
        <taxon>Bacillus cereus group</taxon>
    </lineage>
</organism>
<protein>
    <recommendedName>
        <fullName evidence="4">DUF4083 domain-containing protein</fullName>
    </recommendedName>
</protein>
<dbReference type="KEGG" id="bcy:Bcer98_3607"/>
<keyword evidence="1" id="KW-0812">Transmembrane</keyword>
<proteinExistence type="predicted"/>
<sequence length="55" mass="6792">MNDSMIGFLFMAVPLFITIFVFRWIRFLYHNSEKQVEQNERIIELLNEIKRQDEK</sequence>
<dbReference type="AlphaFoldDB" id="A7GUJ8"/>
<accession>A7GUJ8</accession>
<dbReference type="Proteomes" id="UP000002300">
    <property type="component" value="Chromosome"/>
</dbReference>
<evidence type="ECO:0000313" key="2">
    <source>
        <dbReference type="EMBL" id="ABS23806.1"/>
    </source>
</evidence>
<keyword evidence="1" id="KW-1133">Transmembrane helix</keyword>
<dbReference type="HOGENOM" id="CLU_202352_0_0_9"/>
<evidence type="ECO:0008006" key="4">
    <source>
        <dbReference type="Google" id="ProtNLM"/>
    </source>
</evidence>
<dbReference type="EMBL" id="CP000764">
    <property type="protein sequence ID" value="ABS23806.1"/>
    <property type="molecule type" value="Genomic_DNA"/>
</dbReference>
<reference evidence="2 3" key="1">
    <citation type="journal article" date="2008" name="Chem. Biol. Interact.">
        <title>Extending the Bacillus cereus group genomics to putative food-borne pathogens of different toxicity.</title>
        <authorList>
            <person name="Lapidus A."/>
            <person name="Goltsman E."/>
            <person name="Auger S."/>
            <person name="Galleron N."/>
            <person name="Segurens B."/>
            <person name="Dossat C."/>
            <person name="Land M.L."/>
            <person name="Broussolle V."/>
            <person name="Brillard J."/>
            <person name="Guinebretiere M.H."/>
            <person name="Sanchis V."/>
            <person name="Nguen-The C."/>
            <person name="Lereclus D."/>
            <person name="Richardson P."/>
            <person name="Wincker P."/>
            <person name="Weissenbach J."/>
            <person name="Ehrlich S.D."/>
            <person name="Sorokin A."/>
        </authorList>
    </citation>
    <scope>NUCLEOTIDE SEQUENCE [LARGE SCALE GENOMIC DNA]</scope>
    <source>
        <strain evidence="3">DSM 22905 / CIP 110041 / 391-98 / NVH 391-98</strain>
    </source>
</reference>
<dbReference type="RefSeq" id="WP_012096057.1">
    <property type="nucleotide sequence ID" value="NC_009674.1"/>
</dbReference>
<keyword evidence="1" id="KW-0472">Membrane</keyword>
<evidence type="ECO:0000256" key="1">
    <source>
        <dbReference type="SAM" id="Phobius"/>
    </source>
</evidence>
<dbReference type="GeneID" id="51609373"/>
<keyword evidence="3" id="KW-1185">Reference proteome</keyword>
<gene>
    <name evidence="2" type="ordered locus">Bcer98_3607</name>
</gene>